<dbReference type="CDD" id="cd16015">
    <property type="entry name" value="LTA_synthase"/>
    <property type="match status" value="1"/>
</dbReference>
<evidence type="ECO:0000256" key="5">
    <source>
        <dbReference type="ARBA" id="ARBA00022989"/>
    </source>
</evidence>
<feature type="transmembrane region" description="Helical" evidence="7">
    <location>
        <begin position="64"/>
        <end position="87"/>
    </location>
</feature>
<evidence type="ECO:0000313" key="9">
    <source>
        <dbReference type="EMBL" id="ALL53611.1"/>
    </source>
</evidence>
<dbReference type="Gene3D" id="3.40.720.10">
    <property type="entry name" value="Alkaline Phosphatase, subunit A"/>
    <property type="match status" value="1"/>
</dbReference>
<dbReference type="GO" id="GO:0005886">
    <property type="term" value="C:plasma membrane"/>
    <property type="evidence" value="ECO:0007669"/>
    <property type="project" value="UniProtKB-SubCell"/>
</dbReference>
<feature type="transmembrane region" description="Helical" evidence="7">
    <location>
        <begin position="38"/>
        <end position="57"/>
    </location>
</feature>
<keyword evidence="6 7" id="KW-0472">Membrane</keyword>
<reference evidence="9" key="1">
    <citation type="submission" date="2015-02" db="EMBL/GenBank/DDBJ databases">
        <authorList>
            <person name="Chooi Y.-H."/>
        </authorList>
    </citation>
    <scope>NUCLEOTIDE SEQUENCE</scope>
</reference>
<dbReference type="InterPro" id="IPR050448">
    <property type="entry name" value="OpgB/LTA_synthase_biosynth"/>
</dbReference>
<dbReference type="Pfam" id="PF00884">
    <property type="entry name" value="Sulfatase"/>
    <property type="match status" value="1"/>
</dbReference>
<evidence type="ECO:0000256" key="4">
    <source>
        <dbReference type="ARBA" id="ARBA00022692"/>
    </source>
</evidence>
<dbReference type="SUPFAM" id="SSF53649">
    <property type="entry name" value="Alkaline phosphatase-like"/>
    <property type="match status" value="1"/>
</dbReference>
<feature type="transmembrane region" description="Helical" evidence="7">
    <location>
        <begin position="116"/>
        <end position="134"/>
    </location>
</feature>
<name>A0A141GNI3_9FIRM</name>
<organism evidence="9">
    <name type="scientific">uncultured firmicutes bacterium contig_61</name>
    <dbReference type="NCBI Taxonomy" id="1643555"/>
    <lineage>
        <taxon>Bacteria</taxon>
        <taxon>Bacillati</taxon>
        <taxon>Bacillota</taxon>
        <taxon>environmental samples</taxon>
    </lineage>
</organism>
<accession>A0A141GNI3</accession>
<dbReference type="AlphaFoldDB" id="A0A141GNI3"/>
<feature type="domain" description="Sulfatase N-terminal" evidence="8">
    <location>
        <begin position="240"/>
        <end position="557"/>
    </location>
</feature>
<sequence length="664" mass="78465">MNVIKSQKSKLIILFILFYHCFSFYTNIKLGFSPFPTYPFLDLLILLSISSFIFLFSSPRFAHFYLSMWMVLFAVIGVTNTTMYQIYGDLFSTNYLSLVGEAQEAFDWEFINLWDFLFALLILMIFIIFSDYLLKQAPKPKLPSKKRYTTFLALFLSSLLLFFTSSNLLKKRIRINDYPFTERFYVSALKKSAFHDYGMLAFYTKELKYQVIDNFFIGDSEPPISDYQDRTDYYGLLEGKNVIMILLESGQEMAVHPLLTPNLYRLKEEGVYFSNNYSVNKSNVSEFIGFAGNFPSIPYSFVHFEYDLPFTLPHLLNDQYVTSYFHDNTATFYQRHAMLPQVGFEHYYFHDDLFPEPLPNWDNGWRWTGDYTPDSVTIERILPHMFQTDQPFFSFWSTFSTHGPYTNSPGSNRDRFEALGYFDLIEELEAEGLWQNPLEAMENDEDPFHFKYYQAAMMDFDVALGRIMEELESLDLLDDTLIVVYGDHHAYYHDLHLRLNGLRTEEAYQVDKLYDTILYMWNPILNQRIRKDYGTHEITTFTSPYIIVPTVLDLLGIPHKSDWYLSYSIFSKHYIPVFYSHQLKALMNDRFYTVDLETIIYEATPSTPIEREHFLFQALQVLQRQSNIDELYLNRKLKLTNSFFPLETQKIESSDPENIWDNTN</sequence>
<evidence type="ECO:0000256" key="7">
    <source>
        <dbReference type="SAM" id="Phobius"/>
    </source>
</evidence>
<dbReference type="PANTHER" id="PTHR47371:SF3">
    <property type="entry name" value="PHOSPHOGLYCEROL TRANSFERASE I"/>
    <property type="match status" value="1"/>
</dbReference>
<feature type="transmembrane region" description="Helical" evidence="7">
    <location>
        <begin position="12"/>
        <end position="32"/>
    </location>
</feature>
<evidence type="ECO:0000256" key="3">
    <source>
        <dbReference type="ARBA" id="ARBA00022475"/>
    </source>
</evidence>
<evidence type="ECO:0000256" key="2">
    <source>
        <dbReference type="ARBA" id="ARBA00004936"/>
    </source>
</evidence>
<dbReference type="EMBL" id="KP867045">
    <property type="protein sequence ID" value="ALL53611.1"/>
    <property type="molecule type" value="Genomic_DNA"/>
</dbReference>
<dbReference type="InterPro" id="IPR000917">
    <property type="entry name" value="Sulfatase_N"/>
</dbReference>
<keyword evidence="4 7" id="KW-0812">Transmembrane</keyword>
<comment type="subcellular location">
    <subcellularLocation>
        <location evidence="1">Cell membrane</location>
        <topology evidence="1">Multi-pass membrane protein</topology>
    </subcellularLocation>
</comment>
<evidence type="ECO:0000256" key="6">
    <source>
        <dbReference type="ARBA" id="ARBA00023136"/>
    </source>
</evidence>
<comment type="pathway">
    <text evidence="2">Cell wall biogenesis; lipoteichoic acid biosynthesis.</text>
</comment>
<protein>
    <submittedName>
        <fullName evidence="9">Sulfatase</fullName>
    </submittedName>
</protein>
<proteinExistence type="predicted"/>
<evidence type="ECO:0000259" key="8">
    <source>
        <dbReference type="Pfam" id="PF00884"/>
    </source>
</evidence>
<dbReference type="PANTHER" id="PTHR47371">
    <property type="entry name" value="LIPOTEICHOIC ACID SYNTHASE"/>
    <property type="match status" value="1"/>
</dbReference>
<keyword evidence="3" id="KW-1003">Cell membrane</keyword>
<keyword evidence="5 7" id="KW-1133">Transmembrane helix</keyword>
<dbReference type="InterPro" id="IPR017850">
    <property type="entry name" value="Alkaline_phosphatase_core_sf"/>
</dbReference>
<evidence type="ECO:0000256" key="1">
    <source>
        <dbReference type="ARBA" id="ARBA00004651"/>
    </source>
</evidence>
<feature type="transmembrane region" description="Helical" evidence="7">
    <location>
        <begin position="146"/>
        <end position="164"/>
    </location>
</feature>